<reference evidence="1 2" key="1">
    <citation type="journal article" date="2016" name="Nat. Commun.">
        <title>Thousands of microbial genomes shed light on interconnected biogeochemical processes in an aquifer system.</title>
        <authorList>
            <person name="Anantharaman K."/>
            <person name="Brown C.T."/>
            <person name="Hug L.A."/>
            <person name="Sharon I."/>
            <person name="Castelle C.J."/>
            <person name="Probst A.J."/>
            <person name="Thomas B.C."/>
            <person name="Singh A."/>
            <person name="Wilkins M.J."/>
            <person name="Karaoz U."/>
            <person name="Brodie E.L."/>
            <person name="Williams K.H."/>
            <person name="Hubbard S.S."/>
            <person name="Banfield J.F."/>
        </authorList>
    </citation>
    <scope>NUCLEOTIDE SEQUENCE [LARGE SCALE GENOMIC DNA]</scope>
</reference>
<organism evidence="1 2">
    <name type="scientific">Candidatus Zambryskibacteria bacterium RIFCSPHIGHO2_02_FULL_43_14</name>
    <dbReference type="NCBI Taxonomy" id="1802748"/>
    <lineage>
        <taxon>Bacteria</taxon>
        <taxon>Candidatus Zambryskiibacteriota</taxon>
    </lineage>
</organism>
<proteinExistence type="predicted"/>
<dbReference type="Proteomes" id="UP000178175">
    <property type="component" value="Unassembled WGS sequence"/>
</dbReference>
<evidence type="ECO:0000313" key="2">
    <source>
        <dbReference type="Proteomes" id="UP000178175"/>
    </source>
</evidence>
<name>A0A1G2TEL1_9BACT</name>
<dbReference type="AlphaFoldDB" id="A0A1G2TEL1"/>
<sequence length="374" mass="43362">MKYLKPKQHYLDLYDRHTVKSCRDLIGIYSVPSENLPLYQGKPAPKELVDSVGKMALEWSLMFEKGNRFLKKEEVVEKWMTEDAEKDRFYEAAEPPYGIRCLTCQKEMALVHKDLWTELNKPLHVLFMYDCPNGCRPGRMFWDNSEEWTPKPHLCPKCSGKLKLKDRTTDKKFITDYLCASCGFTKTEELERTVHSQEESDPDFEFNRTRFCLSKEEGEKWRQELANMEEMKKLVDKWKEKDKHKTEYDAINNLKKLTVVALENLLAPLCEKAQYIKFQLGTADIGKDLTVPFTVHEANPDRADLASSHALQKIVKNALAGTNWRLMSDGISYRMGILTGRLRAYEREEDLLKLVQKAVGNSSSQPPESKLGYL</sequence>
<accession>A0A1G2TEL1</accession>
<protein>
    <submittedName>
        <fullName evidence="1">Uncharacterized protein</fullName>
    </submittedName>
</protein>
<evidence type="ECO:0000313" key="1">
    <source>
        <dbReference type="EMBL" id="OHA95745.1"/>
    </source>
</evidence>
<gene>
    <name evidence="1" type="ORF">A3C70_03175</name>
</gene>
<dbReference type="EMBL" id="MHVR01000019">
    <property type="protein sequence ID" value="OHA95745.1"/>
    <property type="molecule type" value="Genomic_DNA"/>
</dbReference>
<comment type="caution">
    <text evidence="1">The sequence shown here is derived from an EMBL/GenBank/DDBJ whole genome shotgun (WGS) entry which is preliminary data.</text>
</comment>